<keyword evidence="2" id="KW-0507">mRNA processing</keyword>
<dbReference type="PANTHER" id="PTHR12786">
    <property type="entry name" value="SPLICING FACTOR SF3A-RELATED"/>
    <property type="match status" value="1"/>
</dbReference>
<dbReference type="GO" id="GO:0005634">
    <property type="term" value="C:nucleus"/>
    <property type="evidence" value="ECO:0007669"/>
    <property type="project" value="UniProtKB-SubCell"/>
</dbReference>
<dbReference type="AlphaFoldDB" id="A0ABD0U6G1"/>
<dbReference type="InterPro" id="IPR051421">
    <property type="entry name" value="RNA_Proc_DNA_Dmg_Regulator"/>
</dbReference>
<dbReference type="InterPro" id="IPR025086">
    <property type="entry name" value="SDE2/SF3A3_SAP"/>
</dbReference>
<sequence>MDERQDTSVPVLGMDRLKMELQARGLKCGGTLQERASRLFLLKTTPLDKVPKKLLAKPSSQGK</sequence>
<evidence type="ECO:0000313" key="7">
    <source>
        <dbReference type="Proteomes" id="UP001552299"/>
    </source>
</evidence>
<proteinExistence type="predicted"/>
<dbReference type="PANTHER" id="PTHR12786:SF1">
    <property type="entry name" value="SPLICING REGULATOR SDE2"/>
    <property type="match status" value="1"/>
</dbReference>
<comment type="subcellular location">
    <subcellularLocation>
        <location evidence="1">Nucleus</location>
    </subcellularLocation>
</comment>
<gene>
    <name evidence="6" type="ORF">M5K25_022586</name>
</gene>
<name>A0ABD0U6G1_DENTH</name>
<evidence type="ECO:0000256" key="4">
    <source>
        <dbReference type="ARBA" id="ARBA00023242"/>
    </source>
</evidence>
<dbReference type="GO" id="GO:0006397">
    <property type="term" value="P:mRNA processing"/>
    <property type="evidence" value="ECO:0007669"/>
    <property type="project" value="UniProtKB-KW"/>
</dbReference>
<protein>
    <recommendedName>
        <fullName evidence="5">SDE2/SF3A3 SAP domain-containing protein</fullName>
    </recommendedName>
</protein>
<evidence type="ECO:0000256" key="2">
    <source>
        <dbReference type="ARBA" id="ARBA00022664"/>
    </source>
</evidence>
<reference evidence="6 7" key="1">
    <citation type="journal article" date="2024" name="Plant Biotechnol. J.">
        <title>Dendrobium thyrsiflorum genome and its molecular insights into genes involved in important horticultural traits.</title>
        <authorList>
            <person name="Chen B."/>
            <person name="Wang J.Y."/>
            <person name="Zheng P.J."/>
            <person name="Li K.L."/>
            <person name="Liang Y.M."/>
            <person name="Chen X.F."/>
            <person name="Zhang C."/>
            <person name="Zhao X."/>
            <person name="He X."/>
            <person name="Zhang G.Q."/>
            <person name="Liu Z.J."/>
            <person name="Xu Q."/>
        </authorList>
    </citation>
    <scope>NUCLEOTIDE SEQUENCE [LARGE SCALE GENOMIC DNA]</scope>
    <source>
        <strain evidence="6">GZMU011</strain>
    </source>
</reference>
<keyword evidence="4" id="KW-0539">Nucleus</keyword>
<evidence type="ECO:0000256" key="3">
    <source>
        <dbReference type="ARBA" id="ARBA00023187"/>
    </source>
</evidence>
<evidence type="ECO:0000313" key="6">
    <source>
        <dbReference type="EMBL" id="KAL0908114.1"/>
    </source>
</evidence>
<evidence type="ECO:0000259" key="5">
    <source>
        <dbReference type="Pfam" id="PF13297"/>
    </source>
</evidence>
<evidence type="ECO:0000256" key="1">
    <source>
        <dbReference type="ARBA" id="ARBA00004123"/>
    </source>
</evidence>
<dbReference type="Pfam" id="PF13297">
    <property type="entry name" value="SDE2_2C"/>
    <property type="match status" value="1"/>
</dbReference>
<keyword evidence="7" id="KW-1185">Reference proteome</keyword>
<accession>A0ABD0U6G1</accession>
<organism evidence="6 7">
    <name type="scientific">Dendrobium thyrsiflorum</name>
    <name type="common">Pinecone-like raceme dendrobium</name>
    <name type="synonym">Orchid</name>
    <dbReference type="NCBI Taxonomy" id="117978"/>
    <lineage>
        <taxon>Eukaryota</taxon>
        <taxon>Viridiplantae</taxon>
        <taxon>Streptophyta</taxon>
        <taxon>Embryophyta</taxon>
        <taxon>Tracheophyta</taxon>
        <taxon>Spermatophyta</taxon>
        <taxon>Magnoliopsida</taxon>
        <taxon>Liliopsida</taxon>
        <taxon>Asparagales</taxon>
        <taxon>Orchidaceae</taxon>
        <taxon>Epidendroideae</taxon>
        <taxon>Malaxideae</taxon>
        <taxon>Dendrobiinae</taxon>
        <taxon>Dendrobium</taxon>
    </lineage>
</organism>
<feature type="domain" description="SDE2/SF3A3 SAP" evidence="5">
    <location>
        <begin position="11"/>
        <end position="57"/>
    </location>
</feature>
<dbReference type="Proteomes" id="UP001552299">
    <property type="component" value="Unassembled WGS sequence"/>
</dbReference>
<dbReference type="GO" id="GO:0008380">
    <property type="term" value="P:RNA splicing"/>
    <property type="evidence" value="ECO:0007669"/>
    <property type="project" value="UniProtKB-KW"/>
</dbReference>
<keyword evidence="3" id="KW-0508">mRNA splicing</keyword>
<dbReference type="EMBL" id="JANQDX010000017">
    <property type="protein sequence ID" value="KAL0908114.1"/>
    <property type="molecule type" value="Genomic_DNA"/>
</dbReference>
<comment type="caution">
    <text evidence="6">The sequence shown here is derived from an EMBL/GenBank/DDBJ whole genome shotgun (WGS) entry which is preliminary data.</text>
</comment>